<dbReference type="GO" id="GO:0005886">
    <property type="term" value="C:plasma membrane"/>
    <property type="evidence" value="ECO:0007669"/>
    <property type="project" value="TreeGrafter"/>
</dbReference>
<evidence type="ECO:0000256" key="10">
    <source>
        <dbReference type="ARBA" id="ARBA00023201"/>
    </source>
</evidence>
<gene>
    <name evidence="13" type="ORF">TCEB3V08_LOCUS7236</name>
</gene>
<evidence type="ECO:0000313" key="13">
    <source>
        <dbReference type="EMBL" id="CAD7403909.1"/>
    </source>
</evidence>
<dbReference type="Gene3D" id="2.60.470.10">
    <property type="entry name" value="Acid-sensing ion channels like domains"/>
    <property type="match status" value="1"/>
</dbReference>
<evidence type="ECO:0000256" key="12">
    <source>
        <dbReference type="RuleBase" id="RU000679"/>
    </source>
</evidence>
<dbReference type="EMBL" id="OC318998">
    <property type="protein sequence ID" value="CAD7403909.1"/>
    <property type="molecule type" value="Genomic_DNA"/>
</dbReference>
<evidence type="ECO:0000256" key="8">
    <source>
        <dbReference type="ARBA" id="ARBA00023065"/>
    </source>
</evidence>
<keyword evidence="11 12" id="KW-0407">Ion channel</keyword>
<keyword evidence="8 12" id="KW-0406">Ion transport</keyword>
<dbReference type="PANTHER" id="PTHR11690">
    <property type="entry name" value="AMILORIDE-SENSITIVE SODIUM CHANNEL-RELATED"/>
    <property type="match status" value="1"/>
</dbReference>
<reference evidence="13" key="1">
    <citation type="submission" date="2020-11" db="EMBL/GenBank/DDBJ databases">
        <authorList>
            <person name="Tran Van P."/>
        </authorList>
    </citation>
    <scope>NUCLEOTIDE SEQUENCE</scope>
</reference>
<proteinExistence type="inferred from homology"/>
<sequence length="454" mass="52433">MRFSKLWKVLGHFLEFSKATSIHGLKYITEEKRHWLERGFNKTLKEDDYYGFVQQLAEIIQPEQVDAFHYNITQLELVLHDHNLTMETLMVKLTQPCSSLMIKCKWRGELVPCDQLFTMHKTDAGFCCSFNYRPPDKTVSRDPYIRVNGAGYLAGVSMLMDPRLEDYYAALFSFYGLQVLIHAPTDYPEISARGIILAPKKEAFLQVSAAATYSTSNVRLLSTSQRQCLFKDERHLNMSLENTNSTYSYSNCLIKCRLEHMERLCNCTPYFYPDTGNTRQCGLMDVQCLAKHRRVFINLRAPDHILSPADNLNSMSCDCHPTCTDVVYTAEISQGNFFKSEYDRTHFFKEITITNHSILHVYFKDLSVLRFRRDVIYSWNDLLVKHLNRHRENSARLVAFRIHGDQNLKKTALDIVHDFSDRSTPGHMISNAAIKGTSRDDATACLTLSSFLFL</sequence>
<evidence type="ECO:0000256" key="9">
    <source>
        <dbReference type="ARBA" id="ARBA00023136"/>
    </source>
</evidence>
<protein>
    <recommendedName>
        <fullName evidence="14">Sodium channel protein Nach</fullName>
    </recommendedName>
</protein>
<evidence type="ECO:0000256" key="1">
    <source>
        <dbReference type="ARBA" id="ARBA00004141"/>
    </source>
</evidence>
<organism evidence="13">
    <name type="scientific">Timema cristinae</name>
    <name type="common">Walking stick</name>
    <dbReference type="NCBI Taxonomy" id="61476"/>
    <lineage>
        <taxon>Eukaryota</taxon>
        <taxon>Metazoa</taxon>
        <taxon>Ecdysozoa</taxon>
        <taxon>Arthropoda</taxon>
        <taxon>Hexapoda</taxon>
        <taxon>Insecta</taxon>
        <taxon>Pterygota</taxon>
        <taxon>Neoptera</taxon>
        <taxon>Polyneoptera</taxon>
        <taxon>Phasmatodea</taxon>
        <taxon>Timematodea</taxon>
        <taxon>Timematoidea</taxon>
        <taxon>Timematidae</taxon>
        <taxon>Timema</taxon>
    </lineage>
</organism>
<evidence type="ECO:0000256" key="2">
    <source>
        <dbReference type="ARBA" id="ARBA00007193"/>
    </source>
</evidence>
<evidence type="ECO:0000256" key="7">
    <source>
        <dbReference type="ARBA" id="ARBA00023053"/>
    </source>
</evidence>
<keyword evidence="5 12" id="KW-0812">Transmembrane</keyword>
<keyword evidence="7" id="KW-0915">Sodium</keyword>
<keyword evidence="4 12" id="KW-0894">Sodium channel</keyword>
<dbReference type="Gene3D" id="1.10.287.820">
    <property type="entry name" value="Acid-sensing ion channel domain"/>
    <property type="match status" value="1"/>
</dbReference>
<evidence type="ECO:0008006" key="14">
    <source>
        <dbReference type="Google" id="ProtNLM"/>
    </source>
</evidence>
<evidence type="ECO:0000256" key="5">
    <source>
        <dbReference type="ARBA" id="ARBA00022692"/>
    </source>
</evidence>
<keyword evidence="3 12" id="KW-0813">Transport</keyword>
<dbReference type="PANTHER" id="PTHR11690:SF237">
    <property type="entry name" value="PICKPOCKET 16-RELATED"/>
    <property type="match status" value="1"/>
</dbReference>
<evidence type="ECO:0000256" key="6">
    <source>
        <dbReference type="ARBA" id="ARBA00022989"/>
    </source>
</evidence>
<comment type="similarity">
    <text evidence="2 12">Belongs to the amiloride-sensitive sodium channel (TC 1.A.6) family.</text>
</comment>
<comment type="subcellular location">
    <subcellularLocation>
        <location evidence="1">Membrane</location>
        <topology evidence="1">Multi-pass membrane protein</topology>
    </subcellularLocation>
</comment>
<dbReference type="Pfam" id="PF00858">
    <property type="entry name" value="ASC"/>
    <property type="match status" value="1"/>
</dbReference>
<dbReference type="AlphaFoldDB" id="A0A7R9CWR4"/>
<evidence type="ECO:0000256" key="4">
    <source>
        <dbReference type="ARBA" id="ARBA00022461"/>
    </source>
</evidence>
<keyword evidence="9" id="KW-0472">Membrane</keyword>
<accession>A0A7R9CWR4</accession>
<evidence type="ECO:0000256" key="3">
    <source>
        <dbReference type="ARBA" id="ARBA00022448"/>
    </source>
</evidence>
<name>A0A7R9CWR4_TIMCR</name>
<evidence type="ECO:0000256" key="11">
    <source>
        <dbReference type="ARBA" id="ARBA00023303"/>
    </source>
</evidence>
<keyword evidence="10 12" id="KW-0739">Sodium transport</keyword>
<dbReference type="GO" id="GO:0015280">
    <property type="term" value="F:ligand-gated sodium channel activity"/>
    <property type="evidence" value="ECO:0007669"/>
    <property type="project" value="TreeGrafter"/>
</dbReference>
<keyword evidence="6" id="KW-1133">Transmembrane helix</keyword>
<dbReference type="InterPro" id="IPR001873">
    <property type="entry name" value="ENaC"/>
</dbReference>